<dbReference type="GO" id="GO:0060298">
    <property type="term" value="P:positive regulation of sarcomere organization"/>
    <property type="evidence" value="ECO:0007669"/>
    <property type="project" value="UniProtKB-ARBA"/>
</dbReference>
<protein>
    <recommendedName>
        <fullName evidence="5">Ig-like domain-containing protein</fullName>
    </recommendedName>
</protein>
<dbReference type="FunFam" id="2.60.40.10:FF:000119">
    <property type="entry name" value="Sallimus, isoform P"/>
    <property type="match status" value="2"/>
</dbReference>
<dbReference type="Proteomes" id="UP000494165">
    <property type="component" value="Unassembled WGS sequence"/>
</dbReference>
<dbReference type="Pfam" id="PF07679">
    <property type="entry name" value="I-set"/>
    <property type="match status" value="8"/>
</dbReference>
<keyword evidence="3" id="KW-0393">Immunoglobulin domain</keyword>
<dbReference type="SMART" id="SM00408">
    <property type="entry name" value="IGc2"/>
    <property type="match status" value="5"/>
</dbReference>
<keyword evidence="2" id="KW-0963">Cytoplasm</keyword>
<sequence>MHYDDVKGDVSLVIVQIGPGDEGEYTCTATNQYGEAICSIRIQPEGQGNAGMRTLHQQQQQQQQIQQQQIQLQQQQQSSTVIQGGYRKEYAQTFETTQQVTGTQETSSYQKSSSLGRTTYSNGTNGHVSTSIAEDFKVDTFEYRLLREKEYRQSLTRREAGEADAEVSQAAAQGPIAPPQIAQKARNSKLLEGSDATFAVKVSANPPPRLSWFKNGVRIQINDKYESTYTNQNATLQIKKVKAEDNGHYTLLAENPQGCIVSSAYLAVESSGVYDEHLKTHIESTQQMQSQQIVQESTEDSSKSLAPNFLRVCTDREVTEGKMTRFDCRVTGRPYPEVTWYLNGRPISDDTTHKVLVNESGNHALMITNVHRTDAGTIACVARNKSGETSFECQLNVVEKEQVVAPKFVERFTTVTVKQGEPVILTARAVGTPIPRITWQKDGVPISSGPELIISTEGGASTLDIGCAKITDAAWYQCTAQNIAGSTATRARLFVETPKGSTPEPRRLNLPRPTKVIEPEIAPSPEVIFLKPVERAKPHTPQPEPERQYPPPQFVVPLQDIAQNEGGRIKFEARVEPNNDPTLTVEWYVNGKPLPASSRANTSFRFGYISLELMSIIYEDSGEYVCRVTSATGVAQSQALLSVTAKATVEQQSQYPDSLQYIQQLEDYSKYQRSESIDESVHQRPNFVKPLHDLGDIAEGRNAHFEAQLTPVSDPTMRLEWYKDGRAITASSRITTIFNFGYVSLNIMHLRAEDAGTYTVRAYNALGEAVSNSSLRVISRGSVTADLGIPEQQRYIEKISELEAYQQQQYAKYSIEAEESVDAPTFKNGIKEQKSIREGGFAHFEARLEPVGDSSMRVEWYKDGKPVEASSRITSFFNFGYVALTIKYVTIHDVGIYTCRAVNSAGQAETSAPMTVITKNDVQFETQHPDGLEKIQYLEDSSRNVRQTQEEVTALQKPRFLGQLKGTNKIVEGQRAHFEVRVEPLNDTTMQVEWYHNGQVIMSASRVQTYHDFGYIAIDIVAVRAEDAGTYTVVIRNALGEAQLATTMEVETRSSIDTSTMHRMTVEKTRHLEESKFQEPHYNIEEYSRSKPVFTQPLTDPQPTPE</sequence>
<feature type="domain" description="Ig-like" evidence="5">
    <location>
        <begin position="824"/>
        <end position="915"/>
    </location>
</feature>
<dbReference type="InterPro" id="IPR013098">
    <property type="entry name" value="Ig_I-set"/>
</dbReference>
<feature type="domain" description="Ig-like" evidence="5">
    <location>
        <begin position="406"/>
        <end position="494"/>
    </location>
</feature>
<comment type="subcellular location">
    <subcellularLocation>
        <location evidence="1">Cytoplasm</location>
    </subcellularLocation>
</comment>
<evidence type="ECO:0000256" key="4">
    <source>
        <dbReference type="SAM" id="MobiDB-lite"/>
    </source>
</evidence>
<dbReference type="GO" id="GO:0005737">
    <property type="term" value="C:cytoplasm"/>
    <property type="evidence" value="ECO:0007669"/>
    <property type="project" value="UniProtKB-SubCell"/>
</dbReference>
<comment type="caution">
    <text evidence="6">The sequence shown here is derived from an EMBL/GenBank/DDBJ whole genome shotgun (WGS) entry which is preliminary data.</text>
</comment>
<evidence type="ECO:0000256" key="3">
    <source>
        <dbReference type="ARBA" id="ARBA00023319"/>
    </source>
</evidence>
<dbReference type="PANTHER" id="PTHR47633">
    <property type="entry name" value="IMMUNOGLOBULIN"/>
    <property type="match status" value="1"/>
</dbReference>
<dbReference type="EMBL" id="CADEPI010000711">
    <property type="protein sequence ID" value="CAB3388185.1"/>
    <property type="molecule type" value="Genomic_DNA"/>
</dbReference>
<feature type="domain" description="Ig-like" evidence="5">
    <location>
        <begin position="179"/>
        <end position="267"/>
    </location>
</feature>
<dbReference type="FunFam" id="2.60.40.10:FF:001128">
    <property type="entry name" value="Sallimus, isoform P"/>
    <property type="match status" value="1"/>
</dbReference>
<dbReference type="FunFam" id="2.60.40.10:FF:000425">
    <property type="entry name" value="Myosin light chain kinase"/>
    <property type="match status" value="1"/>
</dbReference>
<dbReference type="InterPro" id="IPR003599">
    <property type="entry name" value="Ig_sub"/>
</dbReference>
<dbReference type="FunFam" id="2.60.40.10:FF:000107">
    <property type="entry name" value="Myosin, light chain kinase a"/>
    <property type="match status" value="1"/>
</dbReference>
<name>A0A8S1DVS4_9INSE</name>
<feature type="domain" description="Ig-like" evidence="5">
    <location>
        <begin position="958"/>
        <end position="1051"/>
    </location>
</feature>
<evidence type="ECO:0000313" key="7">
    <source>
        <dbReference type="Proteomes" id="UP000494165"/>
    </source>
</evidence>
<feature type="domain" description="Ig-like" evidence="5">
    <location>
        <begin position="552"/>
        <end position="642"/>
    </location>
</feature>
<dbReference type="GO" id="GO:0040017">
    <property type="term" value="P:positive regulation of locomotion"/>
    <property type="evidence" value="ECO:0007669"/>
    <property type="project" value="UniProtKB-ARBA"/>
</dbReference>
<keyword evidence="7" id="KW-1185">Reference proteome</keyword>
<dbReference type="PANTHER" id="PTHR47633:SF4">
    <property type="entry name" value="MYOPALLADIN ISOFORM X1"/>
    <property type="match status" value="1"/>
</dbReference>
<dbReference type="Gene3D" id="2.60.40.10">
    <property type="entry name" value="Immunoglobulins"/>
    <property type="match status" value="8"/>
</dbReference>
<dbReference type="InterPro" id="IPR003598">
    <property type="entry name" value="Ig_sub2"/>
</dbReference>
<evidence type="ECO:0000313" key="6">
    <source>
        <dbReference type="EMBL" id="CAB3388185.1"/>
    </source>
</evidence>
<evidence type="ECO:0000256" key="2">
    <source>
        <dbReference type="ARBA" id="ARBA00022490"/>
    </source>
</evidence>
<feature type="domain" description="Ig-like" evidence="5">
    <location>
        <begin position="307"/>
        <end position="396"/>
    </location>
</feature>
<accession>A0A8S1DVS4</accession>
<dbReference type="InterPro" id="IPR013783">
    <property type="entry name" value="Ig-like_fold"/>
</dbReference>
<dbReference type="SUPFAM" id="SSF48726">
    <property type="entry name" value="Immunoglobulin"/>
    <property type="match status" value="8"/>
</dbReference>
<evidence type="ECO:0000259" key="5">
    <source>
        <dbReference type="PROSITE" id="PS50835"/>
    </source>
</evidence>
<dbReference type="InterPro" id="IPR007110">
    <property type="entry name" value="Ig-like_dom"/>
</dbReference>
<dbReference type="OrthoDB" id="6612025at2759"/>
<dbReference type="GO" id="GO:0045989">
    <property type="term" value="P:positive regulation of striated muscle contraction"/>
    <property type="evidence" value="ECO:0007669"/>
    <property type="project" value="UniProtKB-ARBA"/>
</dbReference>
<proteinExistence type="predicted"/>
<gene>
    <name evidence="6" type="ORF">CLODIP_2_CD08047</name>
</gene>
<dbReference type="PROSITE" id="PS50835">
    <property type="entry name" value="IG_LIKE"/>
    <property type="match status" value="7"/>
</dbReference>
<evidence type="ECO:0000256" key="1">
    <source>
        <dbReference type="ARBA" id="ARBA00004496"/>
    </source>
</evidence>
<dbReference type="SMART" id="SM00409">
    <property type="entry name" value="IG"/>
    <property type="match status" value="7"/>
</dbReference>
<dbReference type="FunFam" id="2.60.40.10:FF:000962">
    <property type="entry name" value="titin isoform X1"/>
    <property type="match status" value="2"/>
</dbReference>
<dbReference type="InterPro" id="IPR036179">
    <property type="entry name" value="Ig-like_dom_sf"/>
</dbReference>
<feature type="domain" description="Ig-like" evidence="5">
    <location>
        <begin position="685"/>
        <end position="776"/>
    </location>
</feature>
<dbReference type="AlphaFoldDB" id="A0A8S1DVS4"/>
<feature type="region of interest" description="Disordered" evidence="4">
    <location>
        <begin position="1086"/>
        <end position="1106"/>
    </location>
</feature>
<organism evidence="6 7">
    <name type="scientific">Cloeon dipterum</name>
    <dbReference type="NCBI Taxonomy" id="197152"/>
    <lineage>
        <taxon>Eukaryota</taxon>
        <taxon>Metazoa</taxon>
        <taxon>Ecdysozoa</taxon>
        <taxon>Arthropoda</taxon>
        <taxon>Hexapoda</taxon>
        <taxon>Insecta</taxon>
        <taxon>Pterygota</taxon>
        <taxon>Palaeoptera</taxon>
        <taxon>Ephemeroptera</taxon>
        <taxon>Pisciforma</taxon>
        <taxon>Baetidae</taxon>
        <taxon>Cloeon</taxon>
    </lineage>
</organism>
<reference evidence="6 7" key="1">
    <citation type="submission" date="2020-04" db="EMBL/GenBank/DDBJ databases">
        <authorList>
            <person name="Alioto T."/>
            <person name="Alioto T."/>
            <person name="Gomez Garrido J."/>
        </authorList>
    </citation>
    <scope>NUCLEOTIDE SEQUENCE [LARGE SCALE GENOMIC DNA]</scope>
</reference>
<feature type="non-terminal residue" evidence="6">
    <location>
        <position position="1"/>
    </location>
</feature>
<dbReference type="CDD" id="cd00096">
    <property type="entry name" value="Ig"/>
    <property type="match status" value="1"/>
</dbReference>